<protein>
    <recommendedName>
        <fullName evidence="4">HIT domain-containing protein</fullName>
    </recommendedName>
</protein>
<evidence type="ECO:0000259" key="4">
    <source>
        <dbReference type="PROSITE" id="PS51084"/>
    </source>
</evidence>
<sequence>MKNCIFCQIVAGKSPCYKVYEDKSFLGFLDIYPRVKGHTLVIPKTHYKWTYDVLEYDKYWLVTLKLTKALQKIFNTDWITHFTYGAIPHAHIHILPRVASISREPSELDIVPPHINFSKEEMQEIAEKISCELKNLS</sequence>
<evidence type="ECO:0000256" key="1">
    <source>
        <dbReference type="PIRSR" id="PIRSR601310-1"/>
    </source>
</evidence>
<dbReference type="SUPFAM" id="SSF54197">
    <property type="entry name" value="HIT-like"/>
    <property type="match status" value="1"/>
</dbReference>
<dbReference type="InterPro" id="IPR036265">
    <property type="entry name" value="HIT-like_sf"/>
</dbReference>
<dbReference type="PANTHER" id="PTHR46648:SF1">
    <property type="entry name" value="ADENOSINE 5'-MONOPHOSPHORAMIDASE HNT1"/>
    <property type="match status" value="1"/>
</dbReference>
<name>A0A1F7INI7_9BACT</name>
<evidence type="ECO:0000256" key="2">
    <source>
        <dbReference type="PIRSR" id="PIRSR601310-3"/>
    </source>
</evidence>
<proteinExistence type="predicted"/>
<evidence type="ECO:0000313" key="6">
    <source>
        <dbReference type="Proteomes" id="UP000178040"/>
    </source>
</evidence>
<evidence type="ECO:0000256" key="3">
    <source>
        <dbReference type="PROSITE-ProRule" id="PRU00464"/>
    </source>
</evidence>
<dbReference type="GO" id="GO:0009117">
    <property type="term" value="P:nucleotide metabolic process"/>
    <property type="evidence" value="ECO:0007669"/>
    <property type="project" value="TreeGrafter"/>
</dbReference>
<dbReference type="Proteomes" id="UP000178040">
    <property type="component" value="Unassembled WGS sequence"/>
</dbReference>
<dbReference type="PROSITE" id="PS51084">
    <property type="entry name" value="HIT_2"/>
    <property type="match status" value="1"/>
</dbReference>
<gene>
    <name evidence="5" type="ORF">A3B40_04185</name>
</gene>
<dbReference type="EMBL" id="MGAI01000018">
    <property type="protein sequence ID" value="OGK44955.1"/>
    <property type="molecule type" value="Genomic_DNA"/>
</dbReference>
<reference evidence="5 6" key="1">
    <citation type="journal article" date="2016" name="Nat. Commun.">
        <title>Thousands of microbial genomes shed light on interconnected biogeochemical processes in an aquifer system.</title>
        <authorList>
            <person name="Anantharaman K."/>
            <person name="Brown C.T."/>
            <person name="Hug L.A."/>
            <person name="Sharon I."/>
            <person name="Castelle C.J."/>
            <person name="Probst A.J."/>
            <person name="Thomas B.C."/>
            <person name="Singh A."/>
            <person name="Wilkins M.J."/>
            <person name="Karaoz U."/>
            <person name="Brodie E.L."/>
            <person name="Williams K.H."/>
            <person name="Hubbard S.S."/>
            <person name="Banfield J.F."/>
        </authorList>
    </citation>
    <scope>NUCLEOTIDE SEQUENCE [LARGE SCALE GENOMIC DNA]</scope>
</reference>
<feature type="active site" description="Tele-AMP-histidine intermediate" evidence="1">
    <location>
        <position position="91"/>
    </location>
</feature>
<dbReference type="Pfam" id="PF01230">
    <property type="entry name" value="HIT"/>
    <property type="match status" value="1"/>
</dbReference>
<comment type="caution">
    <text evidence="5">The sequence shown here is derived from an EMBL/GenBank/DDBJ whole genome shotgun (WGS) entry which is preliminary data.</text>
</comment>
<dbReference type="AlphaFoldDB" id="A0A1F7INI7"/>
<accession>A0A1F7INI7</accession>
<evidence type="ECO:0000313" key="5">
    <source>
        <dbReference type="EMBL" id="OGK44955.1"/>
    </source>
</evidence>
<dbReference type="GO" id="GO:0003824">
    <property type="term" value="F:catalytic activity"/>
    <property type="evidence" value="ECO:0007669"/>
    <property type="project" value="InterPro"/>
</dbReference>
<feature type="domain" description="HIT" evidence="4">
    <location>
        <begin position="5"/>
        <end position="107"/>
    </location>
</feature>
<feature type="short sequence motif" description="Histidine triad motif" evidence="2 3">
    <location>
        <begin position="89"/>
        <end position="93"/>
    </location>
</feature>
<dbReference type="PRINTS" id="PR00332">
    <property type="entry name" value="HISTRIAD"/>
</dbReference>
<organism evidence="5 6">
    <name type="scientific">Candidatus Roizmanbacteria bacterium RIFCSPLOWO2_01_FULL_37_16</name>
    <dbReference type="NCBI Taxonomy" id="1802058"/>
    <lineage>
        <taxon>Bacteria</taxon>
        <taxon>Candidatus Roizmaniibacteriota</taxon>
    </lineage>
</organism>
<dbReference type="PANTHER" id="PTHR46648">
    <property type="entry name" value="HIT FAMILY PROTEIN 1"/>
    <property type="match status" value="1"/>
</dbReference>
<dbReference type="InterPro" id="IPR001310">
    <property type="entry name" value="Histidine_triad_HIT"/>
</dbReference>
<dbReference type="Gene3D" id="3.30.428.10">
    <property type="entry name" value="HIT-like"/>
    <property type="match status" value="1"/>
</dbReference>
<dbReference type="InterPro" id="IPR011146">
    <property type="entry name" value="HIT-like"/>
</dbReference>